<protein>
    <submittedName>
        <fullName evidence="2">Uncharacterized protein</fullName>
    </submittedName>
</protein>
<dbReference type="EMBL" id="JAABOA010006948">
    <property type="protein sequence ID" value="KAF9552833.1"/>
    <property type="molecule type" value="Genomic_DNA"/>
</dbReference>
<evidence type="ECO:0000313" key="3">
    <source>
        <dbReference type="Proteomes" id="UP000780801"/>
    </source>
</evidence>
<evidence type="ECO:0000256" key="1">
    <source>
        <dbReference type="SAM" id="MobiDB-lite"/>
    </source>
</evidence>
<feature type="non-terminal residue" evidence="2">
    <location>
        <position position="246"/>
    </location>
</feature>
<dbReference type="Proteomes" id="UP000780801">
    <property type="component" value="Unassembled WGS sequence"/>
</dbReference>
<dbReference type="AlphaFoldDB" id="A0A9P6K937"/>
<keyword evidence="3" id="KW-1185">Reference proteome</keyword>
<accession>A0A9P6K937</accession>
<comment type="caution">
    <text evidence="2">The sequence shown here is derived from an EMBL/GenBank/DDBJ whole genome shotgun (WGS) entry which is preliminary data.</text>
</comment>
<feature type="region of interest" description="Disordered" evidence="1">
    <location>
        <begin position="99"/>
        <end position="194"/>
    </location>
</feature>
<organism evidence="2 3">
    <name type="scientific">Lunasporangiospora selenospora</name>
    <dbReference type="NCBI Taxonomy" id="979761"/>
    <lineage>
        <taxon>Eukaryota</taxon>
        <taxon>Fungi</taxon>
        <taxon>Fungi incertae sedis</taxon>
        <taxon>Mucoromycota</taxon>
        <taxon>Mortierellomycotina</taxon>
        <taxon>Mortierellomycetes</taxon>
        <taxon>Mortierellales</taxon>
        <taxon>Mortierellaceae</taxon>
        <taxon>Lunasporangiospora</taxon>
    </lineage>
</organism>
<gene>
    <name evidence="2" type="ORF">BGW38_009436</name>
</gene>
<name>A0A9P6K937_9FUNG</name>
<proteinExistence type="predicted"/>
<feature type="compositionally biased region" description="Polar residues" evidence="1">
    <location>
        <begin position="165"/>
        <end position="177"/>
    </location>
</feature>
<sequence>MAVALTEDERRTEGLRVMKKGLRPHETYAKYAQRLFLELQMYQMNVDMTFCWSTLRATLKEVYPLMILQYRMDQGNKHLESFANMTDFCRILGSIPGPFYDDDQDQNKQRKRQRKQTNNDTSSEDDNDRDNSSDESTRKQSRNNRYNHRRTQDWESRPYHGRPDQMNNGGRSSQRPFNTYRDRPETRTTNNTRPRWREAARFSCERCGPNDTHDEKDCKRHQFCSHCQRAGHTTEACRAKQAQDKK</sequence>
<dbReference type="OrthoDB" id="10664507at2759"/>
<feature type="compositionally biased region" description="Basic and acidic residues" evidence="1">
    <location>
        <begin position="150"/>
        <end position="163"/>
    </location>
</feature>
<reference evidence="2" key="1">
    <citation type="journal article" date="2020" name="Fungal Divers.">
        <title>Resolving the Mortierellaceae phylogeny through synthesis of multi-gene phylogenetics and phylogenomics.</title>
        <authorList>
            <person name="Vandepol N."/>
            <person name="Liber J."/>
            <person name="Desiro A."/>
            <person name="Na H."/>
            <person name="Kennedy M."/>
            <person name="Barry K."/>
            <person name="Grigoriev I.V."/>
            <person name="Miller A.N."/>
            <person name="O'Donnell K."/>
            <person name="Stajich J.E."/>
            <person name="Bonito G."/>
        </authorList>
    </citation>
    <scope>NUCLEOTIDE SEQUENCE</scope>
    <source>
        <strain evidence="2">KOD1015</strain>
    </source>
</reference>
<evidence type="ECO:0000313" key="2">
    <source>
        <dbReference type="EMBL" id="KAF9552833.1"/>
    </source>
</evidence>
<feature type="compositionally biased region" description="Basic and acidic residues" evidence="1">
    <location>
        <begin position="129"/>
        <end position="138"/>
    </location>
</feature>
<feature type="compositionally biased region" description="Basic residues" evidence="1">
    <location>
        <begin position="139"/>
        <end position="149"/>
    </location>
</feature>